<comment type="subcellular location">
    <subcellularLocation>
        <location evidence="1 7">Cell membrane</location>
        <topology evidence="1 7">Multi-pass membrane protein</topology>
    </subcellularLocation>
</comment>
<feature type="transmembrane region" description="Helical" evidence="7">
    <location>
        <begin position="75"/>
        <end position="97"/>
    </location>
</feature>
<dbReference type="InterPro" id="IPR035906">
    <property type="entry name" value="MetI-like_sf"/>
</dbReference>
<evidence type="ECO:0000256" key="1">
    <source>
        <dbReference type="ARBA" id="ARBA00004651"/>
    </source>
</evidence>
<dbReference type="GO" id="GO:0055085">
    <property type="term" value="P:transmembrane transport"/>
    <property type="evidence" value="ECO:0007669"/>
    <property type="project" value="InterPro"/>
</dbReference>
<dbReference type="PANTHER" id="PTHR30193:SF37">
    <property type="entry name" value="INNER MEMBRANE ABC TRANSPORTER PERMEASE PROTEIN YCJO"/>
    <property type="match status" value="1"/>
</dbReference>
<gene>
    <name evidence="9" type="primary">ugpA_53</name>
    <name evidence="10" type="ORF">DXC39_31765</name>
    <name evidence="9" type="ORF">ERS852407_03346</name>
</gene>
<keyword evidence="3" id="KW-1003">Cell membrane</keyword>
<dbReference type="RefSeq" id="WP_055656898.1">
    <property type="nucleotide sequence ID" value="NZ_CABIXC010000008.1"/>
</dbReference>
<dbReference type="AlphaFoldDB" id="A0A174GD51"/>
<keyword evidence="4 7" id="KW-0812">Transmembrane</keyword>
<evidence type="ECO:0000256" key="6">
    <source>
        <dbReference type="ARBA" id="ARBA00023136"/>
    </source>
</evidence>
<protein>
    <submittedName>
        <fullName evidence="9">Binding-protein-dependent transport system inner membrane protein</fullName>
    </submittedName>
    <submittedName>
        <fullName evidence="10">Sugar ABC transporter permease</fullName>
    </submittedName>
</protein>
<evidence type="ECO:0000313" key="11">
    <source>
        <dbReference type="Proteomes" id="UP000095651"/>
    </source>
</evidence>
<dbReference type="InterPro" id="IPR000515">
    <property type="entry name" value="MetI-like"/>
</dbReference>
<feature type="transmembrane region" description="Helical" evidence="7">
    <location>
        <begin position="267"/>
        <end position="289"/>
    </location>
</feature>
<evidence type="ECO:0000256" key="4">
    <source>
        <dbReference type="ARBA" id="ARBA00022692"/>
    </source>
</evidence>
<dbReference type="PROSITE" id="PS50928">
    <property type="entry name" value="ABC_TM1"/>
    <property type="match status" value="1"/>
</dbReference>
<sequence>MKKRKGTAVLFIIPFLLFFLLFWLIPFVYGIAMSVTKYSLIQGNKGFVGFANYIKILFSSSMYHKSFIQGLSNTVIFVVLTTPFLVFGSLFLALLLDRLPERLKGIFRTIYFASYSVSVTAVAAVFVWLMKGNGGYFNNMLLSMGIIKSPIPWMEQQPFVWVALTVATVWWTIGYNMMLFVNALNEIDTNLYEASAMDGAGFWVQLRYIILPNIKNVFFFVLMTTIIASFNVYGQPRLMTKGGPGETTKPLIMMITSTIMDRNDLGVGSAMTILMGVVIILCSVGQYYLTKEKDNLK</sequence>
<dbReference type="InterPro" id="IPR051393">
    <property type="entry name" value="ABC_transporter_permease"/>
</dbReference>
<dbReference type="Proteomes" id="UP000261257">
    <property type="component" value="Unassembled WGS sequence"/>
</dbReference>
<feature type="domain" description="ABC transmembrane type-1" evidence="8">
    <location>
        <begin position="71"/>
        <end position="286"/>
    </location>
</feature>
<dbReference type="Pfam" id="PF00528">
    <property type="entry name" value="BPD_transp_1"/>
    <property type="match status" value="1"/>
</dbReference>
<dbReference type="SUPFAM" id="SSF161098">
    <property type="entry name" value="MetI-like"/>
    <property type="match status" value="1"/>
</dbReference>
<dbReference type="PANTHER" id="PTHR30193">
    <property type="entry name" value="ABC TRANSPORTER PERMEASE PROTEIN"/>
    <property type="match status" value="1"/>
</dbReference>
<dbReference type="EMBL" id="CYZE01000008">
    <property type="protein sequence ID" value="CUO60444.1"/>
    <property type="molecule type" value="Genomic_DNA"/>
</dbReference>
<dbReference type="CDD" id="cd06261">
    <property type="entry name" value="TM_PBP2"/>
    <property type="match status" value="1"/>
</dbReference>
<dbReference type="Gene3D" id="1.10.3720.10">
    <property type="entry name" value="MetI-like"/>
    <property type="match status" value="1"/>
</dbReference>
<accession>A0A174GD51</accession>
<keyword evidence="5 7" id="KW-1133">Transmembrane helix</keyword>
<organism evidence="9 11">
    <name type="scientific">Hungatella hathewayi</name>
    <dbReference type="NCBI Taxonomy" id="154046"/>
    <lineage>
        <taxon>Bacteria</taxon>
        <taxon>Bacillati</taxon>
        <taxon>Bacillota</taxon>
        <taxon>Clostridia</taxon>
        <taxon>Lachnospirales</taxon>
        <taxon>Lachnospiraceae</taxon>
        <taxon>Hungatella</taxon>
    </lineage>
</organism>
<dbReference type="Proteomes" id="UP000095651">
    <property type="component" value="Unassembled WGS sequence"/>
</dbReference>
<evidence type="ECO:0000256" key="2">
    <source>
        <dbReference type="ARBA" id="ARBA00022448"/>
    </source>
</evidence>
<evidence type="ECO:0000313" key="9">
    <source>
        <dbReference type="EMBL" id="CUO60444.1"/>
    </source>
</evidence>
<dbReference type="GO" id="GO:0005886">
    <property type="term" value="C:plasma membrane"/>
    <property type="evidence" value="ECO:0007669"/>
    <property type="project" value="UniProtKB-SubCell"/>
</dbReference>
<keyword evidence="6 7" id="KW-0472">Membrane</keyword>
<reference evidence="9 11" key="1">
    <citation type="submission" date="2015-09" db="EMBL/GenBank/DDBJ databases">
        <authorList>
            <consortium name="Pathogen Informatics"/>
        </authorList>
    </citation>
    <scope>NUCLEOTIDE SEQUENCE [LARGE SCALE GENOMIC DNA]</scope>
    <source>
        <strain evidence="9 11">2789STDY5608850</strain>
    </source>
</reference>
<feature type="transmembrane region" description="Helical" evidence="7">
    <location>
        <begin position="109"/>
        <end position="130"/>
    </location>
</feature>
<dbReference type="EMBL" id="QSSQ01000065">
    <property type="protein sequence ID" value="RGL92827.1"/>
    <property type="molecule type" value="Genomic_DNA"/>
</dbReference>
<evidence type="ECO:0000256" key="5">
    <source>
        <dbReference type="ARBA" id="ARBA00022989"/>
    </source>
</evidence>
<evidence type="ECO:0000259" key="8">
    <source>
        <dbReference type="PROSITE" id="PS50928"/>
    </source>
</evidence>
<proteinExistence type="inferred from homology"/>
<feature type="transmembrane region" description="Helical" evidence="7">
    <location>
        <begin position="7"/>
        <end position="29"/>
    </location>
</feature>
<keyword evidence="2 7" id="KW-0813">Transport</keyword>
<feature type="transmembrane region" description="Helical" evidence="7">
    <location>
        <begin position="217"/>
        <end position="234"/>
    </location>
</feature>
<evidence type="ECO:0000256" key="3">
    <source>
        <dbReference type="ARBA" id="ARBA00022475"/>
    </source>
</evidence>
<feature type="transmembrane region" description="Helical" evidence="7">
    <location>
        <begin position="159"/>
        <end position="181"/>
    </location>
</feature>
<comment type="similarity">
    <text evidence="7">Belongs to the binding-protein-dependent transport system permease family.</text>
</comment>
<reference evidence="10 12" key="2">
    <citation type="submission" date="2018-08" db="EMBL/GenBank/DDBJ databases">
        <title>A genome reference for cultivated species of the human gut microbiota.</title>
        <authorList>
            <person name="Zou Y."/>
            <person name="Xue W."/>
            <person name="Luo G."/>
        </authorList>
    </citation>
    <scope>NUCLEOTIDE SEQUENCE [LARGE SCALE GENOMIC DNA]</scope>
    <source>
        <strain evidence="10 12">TF05-11AC</strain>
    </source>
</reference>
<evidence type="ECO:0000313" key="12">
    <source>
        <dbReference type="Proteomes" id="UP000261257"/>
    </source>
</evidence>
<evidence type="ECO:0000256" key="7">
    <source>
        <dbReference type="RuleBase" id="RU363032"/>
    </source>
</evidence>
<evidence type="ECO:0000313" key="10">
    <source>
        <dbReference type="EMBL" id="RGL92827.1"/>
    </source>
</evidence>
<name>A0A174GD51_9FIRM</name>